<organism evidence="2 3">
    <name type="scientific">Dyadobacter arcticus</name>
    <dbReference type="NCBI Taxonomy" id="1078754"/>
    <lineage>
        <taxon>Bacteria</taxon>
        <taxon>Pseudomonadati</taxon>
        <taxon>Bacteroidota</taxon>
        <taxon>Cytophagia</taxon>
        <taxon>Cytophagales</taxon>
        <taxon>Spirosomataceae</taxon>
        <taxon>Dyadobacter</taxon>
    </lineage>
</organism>
<protein>
    <submittedName>
        <fullName evidence="2">Uncharacterized protein</fullName>
    </submittedName>
</protein>
<keyword evidence="1" id="KW-0812">Transmembrane</keyword>
<reference evidence="2 3" key="1">
    <citation type="submission" date="2020-03" db="EMBL/GenBank/DDBJ databases">
        <title>Genomic Encyclopedia of Type Strains, Phase IV (KMG-IV): sequencing the most valuable type-strain genomes for metagenomic binning, comparative biology and taxonomic classification.</title>
        <authorList>
            <person name="Goeker M."/>
        </authorList>
    </citation>
    <scope>NUCLEOTIDE SEQUENCE [LARGE SCALE GENOMIC DNA]</scope>
    <source>
        <strain evidence="2 3">DSM 102865</strain>
    </source>
</reference>
<dbReference type="EMBL" id="JAASQJ010000005">
    <property type="protein sequence ID" value="NIJ55360.1"/>
    <property type="molecule type" value="Genomic_DNA"/>
</dbReference>
<accession>A0ABX0UUN8</accession>
<evidence type="ECO:0000313" key="2">
    <source>
        <dbReference type="EMBL" id="NIJ55360.1"/>
    </source>
</evidence>
<gene>
    <name evidence="2" type="ORF">FHS68_004549</name>
</gene>
<keyword evidence="3" id="KW-1185">Reference proteome</keyword>
<dbReference type="Proteomes" id="UP001179181">
    <property type="component" value="Unassembled WGS sequence"/>
</dbReference>
<feature type="transmembrane region" description="Helical" evidence="1">
    <location>
        <begin position="28"/>
        <end position="49"/>
    </location>
</feature>
<name>A0ABX0UUN8_9BACT</name>
<sequence>MYLYEFFFTFEFDTIRSIAFLKSLTKQWISLSLLSLMLVKVMVIPLLYLDFEVRRDYIIANLCENRNRPQLHCDGKCYLAKKIADAKKQEEKQAENDFLSKLLVSATDLSAFRSIAIAPEFAFTFLKTTKFSFATSFWSSNNIRDIFHPPLC</sequence>
<evidence type="ECO:0000313" key="3">
    <source>
        <dbReference type="Proteomes" id="UP001179181"/>
    </source>
</evidence>
<evidence type="ECO:0000256" key="1">
    <source>
        <dbReference type="SAM" id="Phobius"/>
    </source>
</evidence>
<dbReference type="RefSeq" id="WP_208408400.1">
    <property type="nucleotide sequence ID" value="NZ_JAASQJ010000005.1"/>
</dbReference>
<keyword evidence="1" id="KW-1133">Transmembrane helix</keyword>
<proteinExistence type="predicted"/>
<comment type="caution">
    <text evidence="2">The sequence shown here is derived from an EMBL/GenBank/DDBJ whole genome shotgun (WGS) entry which is preliminary data.</text>
</comment>
<keyword evidence="1" id="KW-0472">Membrane</keyword>